<dbReference type="GO" id="GO:0008081">
    <property type="term" value="F:phosphoric diester hydrolase activity"/>
    <property type="evidence" value="ECO:0007669"/>
    <property type="project" value="TreeGrafter"/>
</dbReference>
<dbReference type="CDD" id="cd09088">
    <property type="entry name" value="Ape2-like_AP-endo"/>
    <property type="match status" value="1"/>
</dbReference>
<keyword evidence="7 10" id="KW-0460">Magnesium</keyword>
<feature type="binding site" evidence="10">
    <location>
        <position position="42"/>
    </location>
    <ligand>
        <name>Mg(2+)</name>
        <dbReference type="ChEBI" id="CHEBI:18420"/>
        <label>1</label>
    </ligand>
</feature>
<evidence type="ECO:0000256" key="11">
    <source>
        <dbReference type="PIRSR" id="PIRSR604808-3"/>
    </source>
</evidence>
<dbReference type="OrthoDB" id="391817at2759"/>
<comment type="cofactor">
    <cofactor evidence="10 13">
        <name>Mg(2+)</name>
        <dbReference type="ChEBI" id="CHEBI:18420"/>
    </cofactor>
    <cofactor evidence="10 13">
        <name>Mn(2+)</name>
        <dbReference type="ChEBI" id="CHEBI:29035"/>
    </cofactor>
    <text evidence="10 13">Probably binds two magnesium or manganese ions per subunit.</text>
</comment>
<evidence type="ECO:0000256" key="2">
    <source>
        <dbReference type="ARBA" id="ARBA00007092"/>
    </source>
</evidence>
<comment type="cofactor">
    <cofactor evidence="1">
        <name>Mn(2+)</name>
        <dbReference type="ChEBI" id="CHEBI:29035"/>
    </cofactor>
</comment>
<dbReference type="PANTHER" id="PTHR22748:SF4">
    <property type="entry name" value="DNA-(APURINIC OR APYRIMIDINIC SITE) ENDONUCLEASE 2"/>
    <property type="match status" value="1"/>
</dbReference>
<keyword evidence="10" id="KW-0464">Manganese</keyword>
<evidence type="ECO:0000256" key="7">
    <source>
        <dbReference type="ARBA" id="ARBA00022842"/>
    </source>
</evidence>
<feature type="active site" description="Proton donor/acceptor" evidence="9">
    <location>
        <position position="168"/>
    </location>
</feature>
<dbReference type="InterPro" id="IPR010666">
    <property type="entry name" value="Znf_GRF"/>
</dbReference>
<evidence type="ECO:0000259" key="14">
    <source>
        <dbReference type="PROSITE" id="PS51999"/>
    </source>
</evidence>
<dbReference type="Pfam" id="PF03372">
    <property type="entry name" value="Exo_endo_phos"/>
    <property type="match status" value="1"/>
</dbReference>
<keyword evidence="6" id="KW-0862">Zinc</keyword>
<dbReference type="EC" id="3.1.-.-" evidence="13"/>
<name>A0A367KQL4_RHIST</name>
<dbReference type="Pfam" id="PF06839">
    <property type="entry name" value="Zn_ribbon_GRF"/>
    <property type="match status" value="1"/>
</dbReference>
<dbReference type="PANTHER" id="PTHR22748">
    <property type="entry name" value="AP ENDONUCLEASE"/>
    <property type="match status" value="1"/>
</dbReference>
<dbReference type="EMBL" id="PJQM01000663">
    <property type="protein sequence ID" value="RCI04505.1"/>
    <property type="molecule type" value="Genomic_DNA"/>
</dbReference>
<evidence type="ECO:0000313" key="15">
    <source>
        <dbReference type="EMBL" id="RCI04505.1"/>
    </source>
</evidence>
<reference evidence="15 16" key="1">
    <citation type="journal article" date="2018" name="G3 (Bethesda)">
        <title>Phylogenetic and Phylogenomic Definition of Rhizopus Species.</title>
        <authorList>
            <person name="Gryganskyi A.P."/>
            <person name="Golan J."/>
            <person name="Dolatabadi S."/>
            <person name="Mondo S."/>
            <person name="Robb S."/>
            <person name="Idnurm A."/>
            <person name="Muszewska A."/>
            <person name="Steczkiewicz K."/>
            <person name="Masonjones S."/>
            <person name="Liao H.L."/>
            <person name="Gajdeczka M.T."/>
            <person name="Anike F."/>
            <person name="Vuek A."/>
            <person name="Anishchenko I.M."/>
            <person name="Voigt K."/>
            <person name="de Hoog G.S."/>
            <person name="Smith M.E."/>
            <person name="Heitman J."/>
            <person name="Vilgalys R."/>
            <person name="Stajich J.E."/>
        </authorList>
    </citation>
    <scope>NUCLEOTIDE SEQUENCE [LARGE SCALE GENOMIC DNA]</scope>
    <source>
        <strain evidence="15 16">LSU 92-RS-03</strain>
    </source>
</reference>
<dbReference type="AlphaFoldDB" id="A0A367KQL4"/>
<feature type="active site" evidence="9">
    <location>
        <position position="130"/>
    </location>
</feature>
<dbReference type="InterPro" id="IPR004808">
    <property type="entry name" value="AP_endonuc_1"/>
</dbReference>
<keyword evidence="15" id="KW-0540">Nuclease</keyword>
<organism evidence="15 16">
    <name type="scientific">Rhizopus stolonifer</name>
    <name type="common">Rhizopus nigricans</name>
    <dbReference type="NCBI Taxonomy" id="4846"/>
    <lineage>
        <taxon>Eukaryota</taxon>
        <taxon>Fungi</taxon>
        <taxon>Fungi incertae sedis</taxon>
        <taxon>Mucoromycota</taxon>
        <taxon>Mucoromycotina</taxon>
        <taxon>Mucoromycetes</taxon>
        <taxon>Mucorales</taxon>
        <taxon>Mucorineae</taxon>
        <taxon>Rhizopodaceae</taxon>
        <taxon>Rhizopus</taxon>
    </lineage>
</organism>
<dbReference type="InterPro" id="IPR020848">
    <property type="entry name" value="AP_endonuclease_F1_CS"/>
</dbReference>
<proteinExistence type="inferred from homology"/>
<accession>A0A367KQL4</accession>
<evidence type="ECO:0000256" key="12">
    <source>
        <dbReference type="PROSITE-ProRule" id="PRU01343"/>
    </source>
</evidence>
<keyword evidence="4 12" id="KW-0863">Zinc-finger</keyword>
<comment type="similarity">
    <text evidence="2 13">Belongs to the DNA repair enzymes AP/ExoA family.</text>
</comment>
<feature type="site" description="Transition state stabilizer" evidence="11">
    <location>
        <position position="170"/>
    </location>
</feature>
<feature type="binding site" evidence="10">
    <location>
        <position position="168"/>
    </location>
    <ligand>
        <name>Mg(2+)</name>
        <dbReference type="ChEBI" id="CHEBI:18420"/>
        <label>1</label>
    </ligand>
</feature>
<keyword evidence="13" id="KW-0227">DNA damage</keyword>
<feature type="binding site" evidence="10">
    <location>
        <position position="271"/>
    </location>
    <ligand>
        <name>Mg(2+)</name>
        <dbReference type="ChEBI" id="CHEBI:18420"/>
        <label>1</label>
    </ligand>
</feature>
<dbReference type="PROSITE" id="PS51435">
    <property type="entry name" value="AP_NUCLEASE_F1_4"/>
    <property type="match status" value="1"/>
</dbReference>
<dbReference type="InterPro" id="IPR020847">
    <property type="entry name" value="AP_endonuclease_F1_BS"/>
</dbReference>
<dbReference type="InterPro" id="IPR005135">
    <property type="entry name" value="Endo/exonuclease/phosphatase"/>
</dbReference>
<evidence type="ECO:0000256" key="6">
    <source>
        <dbReference type="ARBA" id="ARBA00022833"/>
    </source>
</evidence>
<keyword evidence="15" id="KW-0255">Endonuclease</keyword>
<feature type="binding site" evidence="10">
    <location>
        <position position="7"/>
    </location>
    <ligand>
        <name>Mg(2+)</name>
        <dbReference type="ChEBI" id="CHEBI:18420"/>
        <label>1</label>
    </ligand>
</feature>
<evidence type="ECO:0000256" key="5">
    <source>
        <dbReference type="ARBA" id="ARBA00022801"/>
    </source>
</evidence>
<keyword evidence="16" id="KW-1185">Reference proteome</keyword>
<dbReference type="InterPro" id="IPR036691">
    <property type="entry name" value="Endo/exonu/phosph_ase_sf"/>
</dbReference>
<dbReference type="SUPFAM" id="SSF56219">
    <property type="entry name" value="DNase I-like"/>
    <property type="match status" value="1"/>
</dbReference>
<dbReference type="NCBIfam" id="TIGR00633">
    <property type="entry name" value="xth"/>
    <property type="match status" value="1"/>
</dbReference>
<evidence type="ECO:0000256" key="3">
    <source>
        <dbReference type="ARBA" id="ARBA00022723"/>
    </source>
</evidence>
<dbReference type="GO" id="GO:0003906">
    <property type="term" value="F:DNA-(apurinic or apyrimidinic site) endonuclease activity"/>
    <property type="evidence" value="ECO:0007669"/>
    <property type="project" value="TreeGrafter"/>
</dbReference>
<evidence type="ECO:0000256" key="10">
    <source>
        <dbReference type="PIRSR" id="PIRSR604808-2"/>
    </source>
</evidence>
<evidence type="ECO:0000256" key="8">
    <source>
        <dbReference type="ARBA" id="ARBA00023242"/>
    </source>
</evidence>
<evidence type="ECO:0000256" key="9">
    <source>
        <dbReference type="PIRSR" id="PIRSR604808-1"/>
    </source>
</evidence>
<dbReference type="PROSITE" id="PS51999">
    <property type="entry name" value="ZF_GRF"/>
    <property type="match status" value="1"/>
</dbReference>
<dbReference type="GO" id="GO:0008270">
    <property type="term" value="F:zinc ion binding"/>
    <property type="evidence" value="ECO:0007669"/>
    <property type="project" value="UniProtKB-KW"/>
</dbReference>
<evidence type="ECO:0000256" key="1">
    <source>
        <dbReference type="ARBA" id="ARBA00001936"/>
    </source>
</evidence>
<dbReference type="PROSITE" id="PS00726">
    <property type="entry name" value="AP_NUCLEASE_F1_1"/>
    <property type="match status" value="1"/>
</dbReference>
<evidence type="ECO:0000313" key="16">
    <source>
        <dbReference type="Proteomes" id="UP000253551"/>
    </source>
</evidence>
<feature type="site" description="Interaction with DNA substrate" evidence="11">
    <location>
        <position position="272"/>
    </location>
</feature>
<dbReference type="GO" id="GO:0005634">
    <property type="term" value="C:nucleus"/>
    <property type="evidence" value="ECO:0007669"/>
    <property type="project" value="TreeGrafter"/>
</dbReference>
<dbReference type="Gene3D" id="3.60.10.10">
    <property type="entry name" value="Endonuclease/exonuclease/phosphatase"/>
    <property type="match status" value="1"/>
</dbReference>
<dbReference type="GO" id="GO:0003677">
    <property type="term" value="F:DNA binding"/>
    <property type="evidence" value="ECO:0007669"/>
    <property type="project" value="InterPro"/>
</dbReference>
<protein>
    <recommendedName>
        <fullName evidence="13">DNA-(apurinic or apyrimidinic site) endonuclease</fullName>
        <ecNumber evidence="13">3.1.-.-</ecNumber>
    </recommendedName>
</protein>
<feature type="active site" description="Proton acceptor" evidence="9">
    <location>
        <position position="272"/>
    </location>
</feature>
<dbReference type="STRING" id="4846.A0A367KQL4"/>
<dbReference type="GO" id="GO:0006284">
    <property type="term" value="P:base-excision repair"/>
    <property type="evidence" value="ECO:0007669"/>
    <property type="project" value="TreeGrafter"/>
</dbReference>
<evidence type="ECO:0000256" key="4">
    <source>
        <dbReference type="ARBA" id="ARBA00022771"/>
    </source>
</evidence>
<keyword evidence="13" id="KW-0234">DNA repair</keyword>
<dbReference type="Proteomes" id="UP000253551">
    <property type="component" value="Unassembled WGS sequence"/>
</dbReference>
<keyword evidence="3 10" id="KW-0479">Metal-binding</keyword>
<feature type="domain" description="GRF-type" evidence="14">
    <location>
        <begin position="389"/>
        <end position="440"/>
    </location>
</feature>
<sequence>MRILTWNVNGLATTIQYHPWSETKSFKALLDTLNADIICLQEVKCQRSKLTREMALVPGYHAYFSFSKTKLGYSGVVAYVRESLPQPIQIHETIVDDMEHYTLNTPAEKLDAEGRSILLDFGYFILLNIYFPNDAGEVRIEFKMDFHRAVQNRIERELKHKHVILVGDINAVHEEIDHCDPKQSIKDHDLEDFKDLPQRRWLDNMIDPKGPLVDMTRLYHPGRQKMFTCWNTRMNARPINFGTRIDYVLPSIGLSDYFRFADIQPHLMGSDHCPVYADFSDELRDKMTSEQRYLNSTLLASNFPEFKHQNKLSNYFRKRPLEEQSTQETSEKIQKTSQKKKTTAAMIDNYFIKKPSTVIEKDVSPIISNNQATKATWTSIFQTPEIPRCTYHNEPCLERTVTKKGPNFGRVFYVCSKPRLQHGPSEDQLSCNFFLWKQNKGRK</sequence>
<keyword evidence="8" id="KW-0539">Nucleus</keyword>
<feature type="site" description="Important for catalytic activity" evidence="11">
    <location>
        <position position="246"/>
    </location>
</feature>
<feature type="binding site" evidence="10">
    <location>
        <position position="170"/>
    </location>
    <ligand>
        <name>Mg(2+)</name>
        <dbReference type="ChEBI" id="CHEBI:18420"/>
        <label>1</label>
    </ligand>
</feature>
<gene>
    <name evidence="15" type="primary">APN2_2</name>
    <name evidence="15" type="ORF">CU098_012929</name>
</gene>
<keyword evidence="5" id="KW-0378">Hydrolase</keyword>
<feature type="binding site" evidence="10">
    <location>
        <position position="272"/>
    </location>
    <ligand>
        <name>Mg(2+)</name>
        <dbReference type="ChEBI" id="CHEBI:18420"/>
        <label>1</label>
    </ligand>
</feature>
<dbReference type="PROSITE" id="PS00728">
    <property type="entry name" value="AP_NUCLEASE_F1_3"/>
    <property type="match status" value="1"/>
</dbReference>
<comment type="caution">
    <text evidence="15">The sequence shown here is derived from an EMBL/GenBank/DDBJ whole genome shotgun (WGS) entry which is preliminary data.</text>
</comment>
<evidence type="ECO:0000256" key="13">
    <source>
        <dbReference type="RuleBase" id="RU362131"/>
    </source>
</evidence>
<dbReference type="GO" id="GO:0008311">
    <property type="term" value="F:double-stranded DNA 3'-5' DNA exonuclease activity"/>
    <property type="evidence" value="ECO:0007669"/>
    <property type="project" value="TreeGrafter"/>
</dbReference>